<evidence type="ECO:0000256" key="2">
    <source>
        <dbReference type="ARBA" id="ARBA00022729"/>
    </source>
</evidence>
<gene>
    <name evidence="8" type="ORF">CLV32_0767</name>
</gene>
<keyword evidence="9" id="KW-1185">Reference proteome</keyword>
<protein>
    <submittedName>
        <fullName evidence="8">Glucosylceramidase</fullName>
    </submittedName>
</protein>
<dbReference type="Gene3D" id="2.60.40.1180">
    <property type="entry name" value="Golgi alpha-mannosidase II"/>
    <property type="match status" value="1"/>
</dbReference>
<dbReference type="InterPro" id="IPR017853">
    <property type="entry name" value="GH"/>
</dbReference>
<dbReference type="GO" id="GO:0016020">
    <property type="term" value="C:membrane"/>
    <property type="evidence" value="ECO:0007669"/>
    <property type="project" value="GOC"/>
</dbReference>
<dbReference type="InterPro" id="IPR001139">
    <property type="entry name" value="Glyco_hydro_30"/>
</dbReference>
<dbReference type="PANTHER" id="PTHR11069">
    <property type="entry name" value="GLUCOSYLCERAMIDASE"/>
    <property type="match status" value="1"/>
</dbReference>
<evidence type="ECO:0000313" key="8">
    <source>
        <dbReference type="EMBL" id="TDO24478.1"/>
    </source>
</evidence>
<dbReference type="EMBL" id="SNWM01000001">
    <property type="protein sequence ID" value="TDO24478.1"/>
    <property type="molecule type" value="Genomic_DNA"/>
</dbReference>
<evidence type="ECO:0000313" key="9">
    <source>
        <dbReference type="Proteomes" id="UP000295499"/>
    </source>
</evidence>
<comment type="caution">
    <text evidence="8">The sequence shown here is derived from an EMBL/GenBank/DDBJ whole genome shotgun (WGS) entry which is preliminary data.</text>
</comment>
<dbReference type="Proteomes" id="UP000295499">
    <property type="component" value="Unassembled WGS sequence"/>
</dbReference>
<evidence type="ECO:0000256" key="3">
    <source>
        <dbReference type="ARBA" id="ARBA00022801"/>
    </source>
</evidence>
<dbReference type="Pfam" id="PF02055">
    <property type="entry name" value="Glyco_hydro_30"/>
    <property type="match status" value="2"/>
</dbReference>
<name>A0A4V3C437_9SPHI</name>
<evidence type="ECO:0000256" key="1">
    <source>
        <dbReference type="ARBA" id="ARBA00005382"/>
    </source>
</evidence>
<dbReference type="PANTHER" id="PTHR11069:SF23">
    <property type="entry name" value="LYSOSOMAL ACID GLUCOSYLCERAMIDASE"/>
    <property type="match status" value="1"/>
</dbReference>
<dbReference type="Pfam" id="PF17189">
    <property type="entry name" value="Glyco_hydro_30C"/>
    <property type="match status" value="1"/>
</dbReference>
<dbReference type="AlphaFoldDB" id="A0A4V3C437"/>
<feature type="domain" description="Glycosyl hydrolase family 30 TIM-barrel" evidence="6">
    <location>
        <begin position="67"/>
        <end position="182"/>
    </location>
</feature>
<dbReference type="PRINTS" id="PR00843">
    <property type="entry name" value="GLHYDRLASE30"/>
</dbReference>
<evidence type="ECO:0000256" key="5">
    <source>
        <dbReference type="SAM" id="SignalP"/>
    </source>
</evidence>
<keyword evidence="4" id="KW-0326">Glycosidase</keyword>
<evidence type="ECO:0000259" key="6">
    <source>
        <dbReference type="Pfam" id="PF02055"/>
    </source>
</evidence>
<dbReference type="RefSeq" id="WP_133552494.1">
    <property type="nucleotide sequence ID" value="NZ_SNWM01000001.1"/>
</dbReference>
<dbReference type="InterPro" id="IPR013780">
    <property type="entry name" value="Glyco_hydro_b"/>
</dbReference>
<accession>A0A4V3C437</accession>
<dbReference type="InterPro" id="IPR033452">
    <property type="entry name" value="GH30_C"/>
</dbReference>
<sequence length="489" mass="54900">MRSNYTRASLVIALAISVAGSLTSKAQKVEWVSTTATAKWEVQKDSKISRDGVADATVFTEKPRQTIEGFGACFNELGWTSLSALSATDRSSIFKELFAPGVGANFTVFRMPIGANDFSRQWYSYNETAGDFEMKNFSIDNDKETLIPFIKSALKYNPELKLWASPWSPPQWMKYNKHYAGAAFPKNGVTAWRDLRFNFAGLDNGIQPNQVGKAGTNMFIQEPQYFEAYARYFSKFIQAYKNEGIKIAMVMPQNEFNSPQTFPSATWTAKGLSDFVSYLGPEMNKLGVDIFMGTVEKGNPALVDTVLTTEKSGGFIKGAGFQWDGKMAIGDIHSRYPELPLYQTEHECGNGLNDWAYAKYSWTLLQQYLNNGVKTYEYWNLSLPVGGKSTWGWYQNSLITVDEKAKTYTYNYEYYLMKHFSHYVKAGAKYLETSGLDKNIIAFRNPDKSVVVLVHNEAATDRKVNIKIGGFSVSATLKGDSFNTLLIKG</sequence>
<feature type="domain" description="Glycosyl hydrolase family 30 beta sandwich" evidence="7">
    <location>
        <begin position="427"/>
        <end position="485"/>
    </location>
</feature>
<reference evidence="8 9" key="1">
    <citation type="submission" date="2019-03" db="EMBL/GenBank/DDBJ databases">
        <title>Genomic Encyclopedia of Archaeal and Bacterial Type Strains, Phase II (KMG-II): from individual species to whole genera.</title>
        <authorList>
            <person name="Goeker M."/>
        </authorList>
    </citation>
    <scope>NUCLEOTIDE SEQUENCE [LARGE SCALE GENOMIC DNA]</scope>
    <source>
        <strain evidence="8 9">DSM 19034</strain>
    </source>
</reference>
<feature type="chain" id="PRO_5021025581" evidence="5">
    <location>
        <begin position="27"/>
        <end position="489"/>
    </location>
</feature>
<keyword evidence="3 4" id="KW-0378">Hydrolase</keyword>
<evidence type="ECO:0000259" key="7">
    <source>
        <dbReference type="Pfam" id="PF17189"/>
    </source>
</evidence>
<organism evidence="8 9">
    <name type="scientific">Pedobacter duraquae</name>
    <dbReference type="NCBI Taxonomy" id="425511"/>
    <lineage>
        <taxon>Bacteria</taxon>
        <taxon>Pseudomonadati</taxon>
        <taxon>Bacteroidota</taxon>
        <taxon>Sphingobacteriia</taxon>
        <taxon>Sphingobacteriales</taxon>
        <taxon>Sphingobacteriaceae</taxon>
        <taxon>Pedobacter</taxon>
    </lineage>
</organism>
<dbReference type="Gene3D" id="3.20.20.80">
    <property type="entry name" value="Glycosidases"/>
    <property type="match status" value="1"/>
</dbReference>
<dbReference type="GO" id="GO:0006680">
    <property type="term" value="P:glucosylceramide catabolic process"/>
    <property type="evidence" value="ECO:0007669"/>
    <property type="project" value="TreeGrafter"/>
</dbReference>
<dbReference type="InterPro" id="IPR033453">
    <property type="entry name" value="Glyco_hydro_30_TIM-barrel"/>
</dbReference>
<dbReference type="GO" id="GO:0004348">
    <property type="term" value="F:glucosylceramidase activity"/>
    <property type="evidence" value="ECO:0007669"/>
    <property type="project" value="InterPro"/>
</dbReference>
<dbReference type="OrthoDB" id="9806701at2"/>
<keyword evidence="2 5" id="KW-0732">Signal</keyword>
<comment type="similarity">
    <text evidence="1 4">Belongs to the glycosyl hydrolase 30 family.</text>
</comment>
<dbReference type="SUPFAM" id="SSF51445">
    <property type="entry name" value="(Trans)glycosidases"/>
    <property type="match status" value="1"/>
</dbReference>
<proteinExistence type="inferred from homology"/>
<feature type="domain" description="Glycosyl hydrolase family 30 TIM-barrel" evidence="6">
    <location>
        <begin position="222"/>
        <end position="424"/>
    </location>
</feature>
<evidence type="ECO:0000256" key="4">
    <source>
        <dbReference type="RuleBase" id="RU361188"/>
    </source>
</evidence>
<feature type="signal peptide" evidence="5">
    <location>
        <begin position="1"/>
        <end position="26"/>
    </location>
</feature>